<dbReference type="AlphaFoldDB" id="Q7KWW7"/>
<keyword evidence="1" id="KW-0472">Membrane</keyword>
<dbReference type="GO" id="GO:0000151">
    <property type="term" value="C:ubiquitin ligase complex"/>
    <property type="evidence" value="ECO:0000318"/>
    <property type="project" value="GO_Central"/>
</dbReference>
<dbReference type="GeneID" id="8620743"/>
<comment type="caution">
    <text evidence="2">The sequence shown here is derived from an EMBL/GenBank/DDBJ whole genome shotgun (WGS) entry which is preliminary data.</text>
</comment>
<sequence length="437" mass="49142">MVLDFLKGEKVKYDKLPEPNEVGDLMKNIKKLADSDDNIIREAARKFGVCIPTEFCRVLLFTSLSKKSVLKHFVNKIQRLVELFVTFFKLVSKFNRDATEISLDTHYENANLEIKSNLNDLENIHSQLIVLANEIIGEIDECINECKREVGSKNHFREPILLKSMTDSSACNTPLLKSKNQFSNEHIKSLTQCILQSKSNQVPNIQKLIDKNNLKKILLNSGGIFFLVMGCATVVVGAVLAPFTAGISLFTALVSIFMIAGGALSLVGGVAAEVLGNKFFIEKDLDLLNSLQTLKEIKSDVEEILKAFSNNSQLADQLSKNFLHFKMGEYGSLGILCGICNNVLKDPLFFDDEVNSTKNFCKDCITQYYKSQQKLAGSNNDDDFFNLPNSNYQTFNLKNLQPACGSLKSLIRNSEERYDEWQRKLLSMIGNNTIYHL</sequence>
<protein>
    <recommendedName>
        <fullName evidence="4">Transmembrane protein</fullName>
    </recommendedName>
</protein>
<dbReference type="GO" id="GO:0006511">
    <property type="term" value="P:ubiquitin-dependent protein catabolic process"/>
    <property type="evidence" value="ECO:0000318"/>
    <property type="project" value="GO_Central"/>
</dbReference>
<evidence type="ECO:0000256" key="1">
    <source>
        <dbReference type="SAM" id="Phobius"/>
    </source>
</evidence>
<accession>Q550Q5</accession>
<organism evidence="2 3">
    <name type="scientific">Dictyostelium discoideum</name>
    <name type="common">Social amoeba</name>
    <dbReference type="NCBI Taxonomy" id="44689"/>
    <lineage>
        <taxon>Eukaryota</taxon>
        <taxon>Amoebozoa</taxon>
        <taxon>Evosea</taxon>
        <taxon>Eumycetozoa</taxon>
        <taxon>Dictyostelia</taxon>
        <taxon>Dictyosteliales</taxon>
        <taxon>Dictyosteliaceae</taxon>
        <taxon>Dictyostelium</taxon>
    </lineage>
</organism>
<dbReference type="PhylomeDB" id="Q7KWW7"/>
<evidence type="ECO:0000313" key="2">
    <source>
        <dbReference type="EMBL" id="EAL68898.1"/>
    </source>
</evidence>
<dbReference type="PaxDb" id="44689-DDB0168308"/>
<keyword evidence="1" id="KW-0812">Transmembrane</keyword>
<dbReference type="SUPFAM" id="SSF57850">
    <property type="entry name" value="RING/U-box"/>
    <property type="match status" value="1"/>
</dbReference>
<keyword evidence="1" id="KW-1133">Transmembrane helix</keyword>
<dbReference type="eggNOG" id="ENOG502RII1">
    <property type="taxonomic scope" value="Eukaryota"/>
</dbReference>
<keyword evidence="3" id="KW-1185">Reference proteome</keyword>
<proteinExistence type="predicted"/>
<dbReference type="GO" id="GO:0031624">
    <property type="term" value="F:ubiquitin conjugating enzyme binding"/>
    <property type="evidence" value="ECO:0000318"/>
    <property type="project" value="GO_Central"/>
</dbReference>
<dbReference type="Proteomes" id="UP000002195">
    <property type="component" value="Unassembled WGS sequence"/>
</dbReference>
<dbReference type="VEuPathDB" id="AmoebaDB:DDB_G0276793"/>
<dbReference type="HOGENOM" id="CLU_638459_0_0_1"/>
<dbReference type="dictyBase" id="DDB_G0276793"/>
<dbReference type="EMBL" id="AAFI02000019">
    <property type="protein sequence ID" value="EAL68898.1"/>
    <property type="molecule type" value="Genomic_DNA"/>
</dbReference>
<dbReference type="FunCoup" id="Q7KWW7">
    <property type="interactions" value="24"/>
</dbReference>
<dbReference type="GO" id="GO:0061630">
    <property type="term" value="F:ubiquitin protein ligase activity"/>
    <property type="evidence" value="ECO:0000318"/>
    <property type="project" value="GO_Central"/>
</dbReference>
<dbReference type="InParanoid" id="Q7KWW7"/>
<name>Q7KWW7_DICDI</name>
<accession>Q7KWW7</accession>
<reference evidence="2 3" key="1">
    <citation type="journal article" date="2005" name="Nature">
        <title>The genome of the social amoeba Dictyostelium discoideum.</title>
        <authorList>
            <consortium name="The Dictyostelium discoideum Sequencing Consortium"/>
            <person name="Eichinger L."/>
            <person name="Pachebat J.A."/>
            <person name="Glockner G."/>
            <person name="Rajandream M.A."/>
            <person name="Sucgang R."/>
            <person name="Berriman M."/>
            <person name="Song J."/>
            <person name="Olsen R."/>
            <person name="Szafranski K."/>
            <person name="Xu Q."/>
            <person name="Tunggal B."/>
            <person name="Kummerfeld S."/>
            <person name="Madera M."/>
            <person name="Konfortov B.A."/>
            <person name="Rivero F."/>
            <person name="Bankier A.T."/>
            <person name="Lehmann R."/>
            <person name="Hamlin N."/>
            <person name="Davies R."/>
            <person name="Gaudet P."/>
            <person name="Fey P."/>
            <person name="Pilcher K."/>
            <person name="Chen G."/>
            <person name="Saunders D."/>
            <person name="Sodergren E."/>
            <person name="Davis P."/>
            <person name="Kerhornou A."/>
            <person name="Nie X."/>
            <person name="Hall N."/>
            <person name="Anjard C."/>
            <person name="Hemphill L."/>
            <person name="Bason N."/>
            <person name="Farbrother P."/>
            <person name="Desany B."/>
            <person name="Just E."/>
            <person name="Morio T."/>
            <person name="Rost R."/>
            <person name="Churcher C."/>
            <person name="Cooper J."/>
            <person name="Haydock S."/>
            <person name="van Driessche N."/>
            <person name="Cronin A."/>
            <person name="Goodhead I."/>
            <person name="Muzny D."/>
            <person name="Mourier T."/>
            <person name="Pain A."/>
            <person name="Lu M."/>
            <person name="Harper D."/>
            <person name="Lindsay R."/>
            <person name="Hauser H."/>
            <person name="James K."/>
            <person name="Quiles M."/>
            <person name="Madan Babu M."/>
            <person name="Saito T."/>
            <person name="Buchrieser C."/>
            <person name="Wardroper A."/>
            <person name="Felder M."/>
            <person name="Thangavelu M."/>
            <person name="Johnson D."/>
            <person name="Knights A."/>
            <person name="Loulseged H."/>
            <person name="Mungall K."/>
            <person name="Oliver K."/>
            <person name="Price C."/>
            <person name="Quail M.A."/>
            <person name="Urushihara H."/>
            <person name="Hernandez J."/>
            <person name="Rabbinowitsch E."/>
            <person name="Steffen D."/>
            <person name="Sanders M."/>
            <person name="Ma J."/>
            <person name="Kohara Y."/>
            <person name="Sharp S."/>
            <person name="Simmonds M."/>
            <person name="Spiegler S."/>
            <person name="Tivey A."/>
            <person name="Sugano S."/>
            <person name="White B."/>
            <person name="Walker D."/>
            <person name="Woodward J."/>
            <person name="Winckler T."/>
            <person name="Tanaka Y."/>
            <person name="Shaulsky G."/>
            <person name="Schleicher M."/>
            <person name="Weinstock G."/>
            <person name="Rosenthal A."/>
            <person name="Cox E.C."/>
            <person name="Chisholm R.L."/>
            <person name="Gibbs R."/>
            <person name="Loomis W.F."/>
            <person name="Platzer M."/>
            <person name="Kay R.R."/>
            <person name="Williams J."/>
            <person name="Dear P.H."/>
            <person name="Noegel A.A."/>
            <person name="Barrell B."/>
            <person name="Kuspa A."/>
        </authorList>
    </citation>
    <scope>NUCLEOTIDE SEQUENCE [LARGE SCALE GENOMIC DNA]</scope>
    <source>
        <strain evidence="2 3">AX4</strain>
    </source>
</reference>
<feature type="transmembrane region" description="Helical" evidence="1">
    <location>
        <begin position="217"/>
        <end position="241"/>
    </location>
</feature>
<dbReference type="KEGG" id="ddi:DDB_G0276793"/>
<evidence type="ECO:0000313" key="3">
    <source>
        <dbReference type="Proteomes" id="UP000002195"/>
    </source>
</evidence>
<feature type="transmembrane region" description="Helical" evidence="1">
    <location>
        <begin position="247"/>
        <end position="275"/>
    </location>
</feature>
<dbReference type="GO" id="GO:0005737">
    <property type="term" value="C:cytoplasm"/>
    <property type="evidence" value="ECO:0000318"/>
    <property type="project" value="GO_Central"/>
</dbReference>
<evidence type="ECO:0008006" key="4">
    <source>
        <dbReference type="Google" id="ProtNLM"/>
    </source>
</evidence>
<gene>
    <name evidence="2" type="ORF">DDB_G0276793</name>
</gene>
<dbReference type="RefSeq" id="XP_642877.1">
    <property type="nucleotide sequence ID" value="XM_637785.1"/>
</dbReference>